<feature type="transmembrane region" description="Helical" evidence="6">
    <location>
        <begin position="134"/>
        <end position="159"/>
    </location>
</feature>
<comment type="caution">
    <text evidence="7">The sequence shown here is derived from an EMBL/GenBank/DDBJ whole genome shotgun (WGS) entry which is preliminary data.</text>
</comment>
<organism evidence="7 9">
    <name type="scientific">Caldimonas thermodepolymerans</name>
    <dbReference type="NCBI Taxonomy" id="215580"/>
    <lineage>
        <taxon>Bacteria</taxon>
        <taxon>Pseudomonadati</taxon>
        <taxon>Pseudomonadota</taxon>
        <taxon>Betaproteobacteria</taxon>
        <taxon>Burkholderiales</taxon>
        <taxon>Sphaerotilaceae</taxon>
        <taxon>Caldimonas</taxon>
    </lineage>
</organism>
<dbReference type="OrthoDB" id="5761230at2"/>
<keyword evidence="4 6" id="KW-1133">Transmembrane helix</keyword>
<evidence type="ECO:0000313" key="7">
    <source>
        <dbReference type="EMBL" id="PPE71520.1"/>
    </source>
</evidence>
<evidence type="ECO:0000313" key="8">
    <source>
        <dbReference type="EMBL" id="TCP08610.1"/>
    </source>
</evidence>
<evidence type="ECO:0000256" key="1">
    <source>
        <dbReference type="ARBA" id="ARBA00004141"/>
    </source>
</evidence>
<dbReference type="InterPro" id="IPR002549">
    <property type="entry name" value="AI-2E-like"/>
</dbReference>
<keyword evidence="9" id="KW-1185">Reference proteome</keyword>
<proteinExistence type="inferred from homology"/>
<feature type="transmembrane region" description="Helical" evidence="6">
    <location>
        <begin position="34"/>
        <end position="52"/>
    </location>
</feature>
<dbReference type="RefSeq" id="WP_104355712.1">
    <property type="nucleotide sequence ID" value="NZ_CALFFA010000001.1"/>
</dbReference>
<dbReference type="Pfam" id="PF01594">
    <property type="entry name" value="AI-2E_transport"/>
    <property type="match status" value="1"/>
</dbReference>
<dbReference type="PANTHER" id="PTHR21716:SF62">
    <property type="entry name" value="TRANSPORT PROTEIN YDBI-RELATED"/>
    <property type="match status" value="1"/>
</dbReference>
<evidence type="ECO:0000313" key="10">
    <source>
        <dbReference type="Proteomes" id="UP000294772"/>
    </source>
</evidence>
<comment type="subcellular location">
    <subcellularLocation>
        <location evidence="1">Membrane</location>
        <topology evidence="1">Multi-pass membrane protein</topology>
    </subcellularLocation>
</comment>
<dbReference type="PANTHER" id="PTHR21716">
    <property type="entry name" value="TRANSMEMBRANE PROTEIN"/>
    <property type="match status" value="1"/>
</dbReference>
<dbReference type="EMBL" id="PSNY01000001">
    <property type="protein sequence ID" value="PPE71520.1"/>
    <property type="molecule type" value="Genomic_DNA"/>
</dbReference>
<feature type="transmembrane region" description="Helical" evidence="6">
    <location>
        <begin position="234"/>
        <end position="252"/>
    </location>
</feature>
<dbReference type="Proteomes" id="UP000294772">
    <property type="component" value="Unassembled WGS sequence"/>
</dbReference>
<dbReference type="GO" id="GO:0055085">
    <property type="term" value="P:transmembrane transport"/>
    <property type="evidence" value="ECO:0007669"/>
    <property type="project" value="TreeGrafter"/>
</dbReference>
<sequence>MPASSPSFLQRLLLTTAVVVLVLLVWHLRDVFVLSFAGAVVAVTLTAFMAGLQRLLPLSRHLALVLVLLLLLAATVGGAALLGPALAGQFERLQQELPRALDAVTRWLDDSSFGALVHEAWTGFKADGVPWARVASVASVTLGSLGAMGLVLVLGIYLAADPHTYRRGIVRLVPPARRPLVDEALGDAGEKLYRWLVGQGLSMLAVGVMTTLALWAIGMPLALALGIIAAVLDFVPFFGPIVAGALAVLLAFTEGPRTALQVAVAVVAIQQIEGNVLVPLVQRWAVSLPPVLGLLAVVIFGLMFGLPGVLLATPMMVVVVSLVESLYLRAYIEADGEPSP</sequence>
<feature type="transmembrane region" description="Helical" evidence="6">
    <location>
        <begin position="293"/>
        <end position="323"/>
    </location>
</feature>
<evidence type="ECO:0000256" key="4">
    <source>
        <dbReference type="ARBA" id="ARBA00022989"/>
    </source>
</evidence>
<feature type="transmembrane region" description="Helical" evidence="6">
    <location>
        <begin position="12"/>
        <end position="28"/>
    </location>
</feature>
<evidence type="ECO:0000256" key="6">
    <source>
        <dbReference type="SAM" id="Phobius"/>
    </source>
</evidence>
<feature type="transmembrane region" description="Helical" evidence="6">
    <location>
        <begin position="64"/>
        <end position="87"/>
    </location>
</feature>
<evidence type="ECO:0000313" key="9">
    <source>
        <dbReference type="Proteomes" id="UP000239406"/>
    </source>
</evidence>
<protein>
    <submittedName>
        <fullName evidence="7">AI-2E family transporter</fullName>
    </submittedName>
    <submittedName>
        <fullName evidence="8">PurR-regulated permease PerM</fullName>
    </submittedName>
</protein>
<evidence type="ECO:0000256" key="2">
    <source>
        <dbReference type="ARBA" id="ARBA00009773"/>
    </source>
</evidence>
<gene>
    <name evidence="7" type="ORF">C1702_00525</name>
    <name evidence="8" type="ORF">EV676_102118</name>
</gene>
<reference evidence="7 9" key="1">
    <citation type="submission" date="2018-02" db="EMBL/GenBank/DDBJ databases">
        <title>Reclassifiation of [Polyangium] brachysporum DSM 7029 as Guopingzhaonella breviflexa gen. nov., sp. nov., a member of the family Comamonadaceae.</title>
        <authorList>
            <person name="Tang B."/>
        </authorList>
    </citation>
    <scope>NUCLEOTIDE SEQUENCE [LARGE SCALE GENOMIC DNA]</scope>
    <source>
        <strain evidence="7 9">DSM 15344</strain>
    </source>
</reference>
<dbReference type="AlphaFoldDB" id="A0A2S5T932"/>
<accession>A0A2S5T932</accession>
<name>A0A2S5T932_9BURK</name>
<keyword evidence="3 6" id="KW-0812">Transmembrane</keyword>
<dbReference type="EMBL" id="SLXF01000002">
    <property type="protein sequence ID" value="TCP08610.1"/>
    <property type="molecule type" value="Genomic_DNA"/>
</dbReference>
<evidence type="ECO:0000256" key="3">
    <source>
        <dbReference type="ARBA" id="ARBA00022692"/>
    </source>
</evidence>
<feature type="transmembrane region" description="Helical" evidence="6">
    <location>
        <begin position="201"/>
        <end position="228"/>
    </location>
</feature>
<comment type="similarity">
    <text evidence="2">Belongs to the autoinducer-2 exporter (AI-2E) (TC 2.A.86) family.</text>
</comment>
<reference evidence="8 10" key="2">
    <citation type="submission" date="2019-03" db="EMBL/GenBank/DDBJ databases">
        <title>Genomic Encyclopedia of Type Strains, Phase IV (KMG-IV): sequencing the most valuable type-strain genomes for metagenomic binning, comparative biology and taxonomic classification.</title>
        <authorList>
            <person name="Goeker M."/>
        </authorList>
    </citation>
    <scope>NUCLEOTIDE SEQUENCE [LARGE SCALE GENOMIC DNA]</scope>
    <source>
        <strain evidence="8 10">DSM 15264</strain>
    </source>
</reference>
<dbReference type="GO" id="GO:0016020">
    <property type="term" value="C:membrane"/>
    <property type="evidence" value="ECO:0007669"/>
    <property type="project" value="UniProtKB-SubCell"/>
</dbReference>
<evidence type="ECO:0000256" key="5">
    <source>
        <dbReference type="ARBA" id="ARBA00023136"/>
    </source>
</evidence>
<dbReference type="Proteomes" id="UP000239406">
    <property type="component" value="Unassembled WGS sequence"/>
</dbReference>
<keyword evidence="5 6" id="KW-0472">Membrane</keyword>